<dbReference type="Proteomes" id="UP000027946">
    <property type="component" value="Unassembled WGS sequence"/>
</dbReference>
<sequence length="217" mass="25192">MFFFKKEHKIHDLLMKHMDAVIECYVQFSDSLDKVLDFVSEDEVFALCVSVSKAEARADNIRHEIIKALLGGALLPESRREILILIDEVDKIANEAEEIIKQLMLQRISLEEPYKSNIMKINELTKNQLYILRDTMDGMLSNLWNAFQSAEKLIEVDTIESDIDRIEEDTLRVLFKSDMELVQKMQLKVFISDFAKISDIAEDVSDVLEMIMVMRKV</sequence>
<evidence type="ECO:0000313" key="4">
    <source>
        <dbReference type="Proteomes" id="UP000027946"/>
    </source>
</evidence>
<name>A0A069RI35_PEPLI</name>
<dbReference type="eggNOG" id="COG1392">
    <property type="taxonomic scope" value="Bacteria"/>
</dbReference>
<dbReference type="RefSeq" id="WP_038263503.1">
    <property type="nucleotide sequence ID" value="NZ_FSRH01000004.1"/>
</dbReference>
<keyword evidence="4" id="KW-1185">Reference proteome</keyword>
<dbReference type="InterPro" id="IPR002727">
    <property type="entry name" value="DUF47"/>
</dbReference>
<dbReference type="Pfam" id="PF01865">
    <property type="entry name" value="PhoU_div"/>
    <property type="match status" value="1"/>
</dbReference>
<dbReference type="EMBL" id="JJMM01000010">
    <property type="protein sequence ID" value="KDR95349.1"/>
    <property type="molecule type" value="Genomic_DNA"/>
</dbReference>
<dbReference type="AlphaFoldDB" id="A0A069RI35"/>
<reference evidence="2 4" key="1">
    <citation type="submission" date="2014-03" db="EMBL/GenBank/DDBJ databases">
        <title>Genome sequence of Clostridium litorale W6, DSM 5388.</title>
        <authorList>
            <person name="Poehlein A."/>
            <person name="Jagirdar A."/>
            <person name="Khonsari B."/>
            <person name="Chibani C.M."/>
            <person name="Gutierrez Gutierrez D.A."/>
            <person name="Davydova E."/>
            <person name="Alghaithi H.S."/>
            <person name="Nair K.P."/>
            <person name="Dhamotharan K."/>
            <person name="Chandran L."/>
            <person name="G W."/>
            <person name="Daniel R."/>
        </authorList>
    </citation>
    <scope>NUCLEOTIDE SEQUENCE [LARGE SCALE GENOMIC DNA]</scope>
    <source>
        <strain evidence="2 4">W6</strain>
    </source>
</reference>
<dbReference type="PANTHER" id="PTHR36536:SF3">
    <property type="entry name" value="UPF0111 PROTEIN HI_1603"/>
    <property type="match status" value="1"/>
</dbReference>
<dbReference type="EMBL" id="JJMM01000026">
    <property type="protein sequence ID" value="KDR93922.1"/>
    <property type="molecule type" value="Genomic_DNA"/>
</dbReference>
<comment type="caution">
    <text evidence="2">The sequence shown here is derived from an EMBL/GenBank/DDBJ whole genome shotgun (WGS) entry which is preliminary data.</text>
</comment>
<dbReference type="Gene3D" id="1.20.58.220">
    <property type="entry name" value="Phosphate transport system protein phou homolog 2, domain 2"/>
    <property type="match status" value="1"/>
</dbReference>
<evidence type="ECO:0000256" key="1">
    <source>
        <dbReference type="ARBA" id="ARBA00008591"/>
    </source>
</evidence>
<dbReference type="PANTHER" id="PTHR36536">
    <property type="entry name" value="UPF0111 PROTEIN HI_1603"/>
    <property type="match status" value="1"/>
</dbReference>
<protein>
    <submittedName>
        <fullName evidence="2">TIGR00153 family protein</fullName>
    </submittedName>
</protein>
<evidence type="ECO:0000313" key="3">
    <source>
        <dbReference type="EMBL" id="KDR95349.1"/>
    </source>
</evidence>
<gene>
    <name evidence="3" type="ORF">CLIT_10c00760</name>
    <name evidence="2" type="ORF">CLIT_23c01940</name>
</gene>
<dbReference type="InterPro" id="IPR038078">
    <property type="entry name" value="PhoU-like_sf"/>
</dbReference>
<dbReference type="STRING" id="1121324.CLIT_10c00760"/>
<organism evidence="2 4">
    <name type="scientific">Peptoclostridium litorale DSM 5388</name>
    <dbReference type="NCBI Taxonomy" id="1121324"/>
    <lineage>
        <taxon>Bacteria</taxon>
        <taxon>Bacillati</taxon>
        <taxon>Bacillota</taxon>
        <taxon>Clostridia</taxon>
        <taxon>Peptostreptococcales</taxon>
        <taxon>Peptoclostridiaceae</taxon>
        <taxon>Peptoclostridium</taxon>
    </lineage>
</organism>
<dbReference type="InterPro" id="IPR018445">
    <property type="entry name" value="Put_Phosphate_transp_reg"/>
</dbReference>
<accession>A0A069RI35</accession>
<proteinExistence type="inferred from homology"/>
<comment type="similarity">
    <text evidence="1">Belongs to the UPF0111 family.</text>
</comment>
<dbReference type="OrthoDB" id="45684at2"/>
<evidence type="ECO:0000313" key="2">
    <source>
        <dbReference type="EMBL" id="KDR93922.1"/>
    </source>
</evidence>